<keyword evidence="2" id="KW-0227">DNA damage</keyword>
<comment type="similarity">
    <text evidence="1">Belongs to the RAD52 family.</text>
</comment>
<name>A0A8H6SED2_9AGAR</name>
<dbReference type="PANTHER" id="PTHR12132:SF1">
    <property type="entry name" value="DNA REPAIR PROTEIN RAD52 HOMOLOG"/>
    <property type="match status" value="1"/>
</dbReference>
<protein>
    <submittedName>
        <fullName evidence="6">Uncharacterized protein</fullName>
    </submittedName>
</protein>
<organism evidence="6 7">
    <name type="scientific">Mycena indigotica</name>
    <dbReference type="NCBI Taxonomy" id="2126181"/>
    <lineage>
        <taxon>Eukaryota</taxon>
        <taxon>Fungi</taxon>
        <taxon>Dikarya</taxon>
        <taxon>Basidiomycota</taxon>
        <taxon>Agaricomycotina</taxon>
        <taxon>Agaricomycetes</taxon>
        <taxon>Agaricomycetidae</taxon>
        <taxon>Agaricales</taxon>
        <taxon>Marasmiineae</taxon>
        <taxon>Mycenaceae</taxon>
        <taxon>Mycena</taxon>
    </lineage>
</organism>
<feature type="region of interest" description="Disordered" evidence="5">
    <location>
        <begin position="249"/>
        <end position="320"/>
    </location>
</feature>
<accession>A0A8H6SED2</accession>
<feature type="compositionally biased region" description="Low complexity" evidence="5">
    <location>
        <begin position="415"/>
        <end position="445"/>
    </location>
</feature>
<dbReference type="OrthoDB" id="206565at2759"/>
<dbReference type="Pfam" id="PF04098">
    <property type="entry name" value="Rad52_Rad22"/>
    <property type="match status" value="1"/>
</dbReference>
<dbReference type="GO" id="GO:0045002">
    <property type="term" value="P:double-strand break repair via single-strand annealing"/>
    <property type="evidence" value="ECO:0007669"/>
    <property type="project" value="TreeGrafter"/>
</dbReference>
<keyword evidence="3" id="KW-0233">DNA recombination</keyword>
<dbReference type="EMBL" id="JACAZF010000008">
    <property type="protein sequence ID" value="KAF7297191.1"/>
    <property type="molecule type" value="Genomic_DNA"/>
</dbReference>
<sequence>MAGAFSGHLINAFEQNVPPSSICHNGLVSFDSSVHGINMFSTQQSLALNSASMSASQSSSASAFSESMFDRVNRLQAKLNQKLGPEYVSQRPGPAGAGKLTYAEGWKAITPSQLINVANEVFGYDGWSSSIVNITTDYMDYNEESRRYNCGVSVIMRVTLREGVAHEDVGFGTIDNAKSKGAALDKCKKEAVTDALKRTLRTFGNVLGNCLYDKQYAAEVTKMKVPPIKFDPDNLHRLPGLAINKAVSASSSTPIHAPPPVAPALRPQQQQQPPPPAPKREPLPKPIPQPKPLATSTPIDRKVSFAPQPPPPAIVKKEEPASIPAKTASFDEYDEYGFSDDDAFLSTVDLGEGDLGRPIDFEEGLSGGTALEEREQMEAAAAAVADRHGPMGIDKATSKPPIQRGNMGPPPPPQNNNSNRPTTSHITAQSAPAIPSTSSSTKPASVRAPPSMGGFHFPPGMEETILSQNRNPNQPPPHLSGGVKRNADTMIAGSAMSRPGMGLSNVRQPLGTIALDNSGDAKRQRR</sequence>
<evidence type="ECO:0000256" key="2">
    <source>
        <dbReference type="ARBA" id="ARBA00022763"/>
    </source>
</evidence>
<feature type="region of interest" description="Disordered" evidence="5">
    <location>
        <begin position="375"/>
        <end position="526"/>
    </location>
</feature>
<evidence type="ECO:0000256" key="3">
    <source>
        <dbReference type="ARBA" id="ARBA00023172"/>
    </source>
</evidence>
<dbReference type="GO" id="GO:0006312">
    <property type="term" value="P:mitotic recombination"/>
    <property type="evidence" value="ECO:0007669"/>
    <property type="project" value="TreeGrafter"/>
</dbReference>
<keyword evidence="7" id="KW-1185">Reference proteome</keyword>
<dbReference type="GO" id="GO:0005634">
    <property type="term" value="C:nucleus"/>
    <property type="evidence" value="ECO:0007669"/>
    <property type="project" value="TreeGrafter"/>
</dbReference>
<reference evidence="6" key="1">
    <citation type="submission" date="2020-05" db="EMBL/GenBank/DDBJ databases">
        <title>Mycena genomes resolve the evolution of fungal bioluminescence.</title>
        <authorList>
            <person name="Tsai I.J."/>
        </authorList>
    </citation>
    <scope>NUCLEOTIDE SEQUENCE</scope>
    <source>
        <strain evidence="6">171206Taipei</strain>
    </source>
</reference>
<comment type="caution">
    <text evidence="6">The sequence shown here is derived from an EMBL/GenBank/DDBJ whole genome shotgun (WGS) entry which is preliminary data.</text>
</comment>
<dbReference type="InterPro" id="IPR007232">
    <property type="entry name" value="Rad52_Rad59_Rad22"/>
</dbReference>
<dbReference type="InterPro" id="IPR041247">
    <property type="entry name" value="Rad52_fam"/>
</dbReference>
<dbReference type="InterPro" id="IPR042525">
    <property type="entry name" value="Rad52_Rad59_Rad22_sf"/>
</dbReference>
<evidence type="ECO:0000256" key="4">
    <source>
        <dbReference type="ARBA" id="ARBA00023204"/>
    </source>
</evidence>
<proteinExistence type="inferred from homology"/>
<dbReference type="GO" id="GO:0000724">
    <property type="term" value="P:double-strand break repair via homologous recombination"/>
    <property type="evidence" value="ECO:0007669"/>
    <property type="project" value="UniProtKB-ARBA"/>
</dbReference>
<dbReference type="FunFam" id="3.30.390.80:FF:000001">
    <property type="entry name" value="DNA repair protein RAD52 homolog"/>
    <property type="match status" value="1"/>
</dbReference>
<dbReference type="RefSeq" id="XP_037217550.1">
    <property type="nucleotide sequence ID" value="XM_037366138.1"/>
</dbReference>
<evidence type="ECO:0000313" key="6">
    <source>
        <dbReference type="EMBL" id="KAF7297191.1"/>
    </source>
</evidence>
<dbReference type="AlphaFoldDB" id="A0A8H6SED2"/>
<dbReference type="GO" id="GO:0003697">
    <property type="term" value="F:single-stranded DNA binding"/>
    <property type="evidence" value="ECO:0007669"/>
    <property type="project" value="UniProtKB-ARBA"/>
</dbReference>
<dbReference type="Gene3D" id="3.30.390.80">
    <property type="entry name" value="DNA repair protein Rad52/59/22"/>
    <property type="match status" value="1"/>
</dbReference>
<dbReference type="Proteomes" id="UP000636479">
    <property type="component" value="Unassembled WGS sequence"/>
</dbReference>
<keyword evidence="4" id="KW-0234">DNA repair</keyword>
<evidence type="ECO:0000256" key="1">
    <source>
        <dbReference type="ARBA" id="ARBA00006638"/>
    </source>
</evidence>
<evidence type="ECO:0000256" key="5">
    <source>
        <dbReference type="SAM" id="MobiDB-lite"/>
    </source>
</evidence>
<gene>
    <name evidence="6" type="ORF">MIND_00952200</name>
</gene>
<dbReference type="GeneID" id="59348654"/>
<dbReference type="SUPFAM" id="SSF54768">
    <property type="entry name" value="dsRNA-binding domain-like"/>
    <property type="match status" value="1"/>
</dbReference>
<evidence type="ECO:0000313" key="7">
    <source>
        <dbReference type="Proteomes" id="UP000636479"/>
    </source>
</evidence>
<dbReference type="PANTHER" id="PTHR12132">
    <property type="entry name" value="DNA REPAIR AND RECOMBINATION PROTEIN RAD52, RAD59"/>
    <property type="match status" value="1"/>
</dbReference>